<dbReference type="Pfam" id="PF20434">
    <property type="entry name" value="BD-FAE"/>
    <property type="match status" value="1"/>
</dbReference>
<feature type="domain" description="BD-FAE-like" evidence="2">
    <location>
        <begin position="28"/>
        <end position="210"/>
    </location>
</feature>
<evidence type="ECO:0000259" key="2">
    <source>
        <dbReference type="Pfam" id="PF20434"/>
    </source>
</evidence>
<dbReference type="SUPFAM" id="SSF53474">
    <property type="entry name" value="alpha/beta-Hydrolases"/>
    <property type="match status" value="1"/>
</dbReference>
<dbReference type="PANTHER" id="PTHR48081">
    <property type="entry name" value="AB HYDROLASE SUPERFAMILY PROTEIN C4A8.06C"/>
    <property type="match status" value="1"/>
</dbReference>
<dbReference type="InterPro" id="IPR050300">
    <property type="entry name" value="GDXG_lipolytic_enzyme"/>
</dbReference>
<dbReference type="RefSeq" id="WP_057872306.1">
    <property type="nucleotide sequence ID" value="NZ_AZGB01000022.1"/>
</dbReference>
<organism evidence="3 4">
    <name type="scientific">Liquorilactobacillus ghanensis DSM 18630</name>
    <dbReference type="NCBI Taxonomy" id="1423750"/>
    <lineage>
        <taxon>Bacteria</taxon>
        <taxon>Bacillati</taxon>
        <taxon>Bacillota</taxon>
        <taxon>Bacilli</taxon>
        <taxon>Lactobacillales</taxon>
        <taxon>Lactobacillaceae</taxon>
        <taxon>Liquorilactobacillus</taxon>
    </lineage>
</organism>
<comment type="caution">
    <text evidence="3">The sequence shown here is derived from an EMBL/GenBank/DDBJ whole genome shotgun (WGS) entry which is preliminary data.</text>
</comment>
<reference evidence="3 4" key="1">
    <citation type="journal article" date="2015" name="Genome Announc.">
        <title>Expanding the biotechnology potential of lactobacilli through comparative genomics of 213 strains and associated genera.</title>
        <authorList>
            <person name="Sun Z."/>
            <person name="Harris H.M."/>
            <person name="McCann A."/>
            <person name="Guo C."/>
            <person name="Argimon S."/>
            <person name="Zhang W."/>
            <person name="Yang X."/>
            <person name="Jeffery I.B."/>
            <person name="Cooney J.C."/>
            <person name="Kagawa T.F."/>
            <person name="Liu W."/>
            <person name="Song Y."/>
            <person name="Salvetti E."/>
            <person name="Wrobel A."/>
            <person name="Rasinkangas P."/>
            <person name="Parkhill J."/>
            <person name="Rea M.C."/>
            <person name="O'Sullivan O."/>
            <person name="Ritari J."/>
            <person name="Douillard F.P."/>
            <person name="Paul Ross R."/>
            <person name="Yang R."/>
            <person name="Briner A.E."/>
            <person name="Felis G.E."/>
            <person name="de Vos W.M."/>
            <person name="Barrangou R."/>
            <person name="Klaenhammer T.R."/>
            <person name="Caufield P.W."/>
            <person name="Cui Y."/>
            <person name="Zhang H."/>
            <person name="O'Toole P.W."/>
        </authorList>
    </citation>
    <scope>NUCLEOTIDE SEQUENCE [LARGE SCALE GENOMIC DNA]</scope>
    <source>
        <strain evidence="3 4">DSM 18630</strain>
    </source>
</reference>
<dbReference type="GO" id="GO:0016787">
    <property type="term" value="F:hydrolase activity"/>
    <property type="evidence" value="ECO:0007669"/>
    <property type="project" value="UniProtKB-KW"/>
</dbReference>
<gene>
    <name evidence="3" type="ORF">FC89_GL001720</name>
</gene>
<sequence length="268" mass="29574">MQIIKETLTAAANGPYFSGIIKKPDPHTGLKRLPAIIVIPGGSYTHIPVEQAETLQLAFAAQGFQSFYLRYSFLNEHRPLLPQPLIELAKTIALIRQHEADWFIEPNQIAIAGFSVGGHLAALYNDYCHSRWLAKSSGCQVDSIAINAAILSYPVISPTLGFPKTTTALAAWTDKPDFYAAEQHVTAANVPTFVWATADDNIVPATNATAYVAALQKKHIPVEYHLYPHGPHGMALANYLTGQEQRMLDPHVASWFKLANNWLHQILL</sequence>
<dbReference type="Gene3D" id="3.40.50.1820">
    <property type="entry name" value="alpha/beta hydrolase"/>
    <property type="match status" value="1"/>
</dbReference>
<proteinExistence type="predicted"/>
<dbReference type="AlphaFoldDB" id="A0A0R1VIA3"/>
<dbReference type="EMBL" id="AZGB01000022">
    <property type="protein sequence ID" value="KRM05249.1"/>
    <property type="molecule type" value="Genomic_DNA"/>
</dbReference>
<dbReference type="PANTHER" id="PTHR48081:SF6">
    <property type="entry name" value="PEPTIDASE S9 PROLYL OLIGOPEPTIDASE CATALYTIC DOMAIN-CONTAINING PROTEIN"/>
    <property type="match status" value="1"/>
</dbReference>
<keyword evidence="1" id="KW-0378">Hydrolase</keyword>
<evidence type="ECO:0000256" key="1">
    <source>
        <dbReference type="ARBA" id="ARBA00022801"/>
    </source>
</evidence>
<dbReference type="STRING" id="1423750.FC89_GL001720"/>
<protein>
    <submittedName>
        <fullName evidence="3">Esterase lipase</fullName>
    </submittedName>
</protein>
<dbReference type="Proteomes" id="UP000051451">
    <property type="component" value="Unassembled WGS sequence"/>
</dbReference>
<dbReference type="GeneID" id="98319581"/>
<keyword evidence="4" id="KW-1185">Reference proteome</keyword>
<name>A0A0R1VIA3_9LACO</name>
<dbReference type="InterPro" id="IPR049492">
    <property type="entry name" value="BD-FAE-like_dom"/>
</dbReference>
<dbReference type="PATRIC" id="fig|1423750.3.peg.1765"/>
<dbReference type="OrthoDB" id="9794725at2"/>
<evidence type="ECO:0000313" key="3">
    <source>
        <dbReference type="EMBL" id="KRM05249.1"/>
    </source>
</evidence>
<accession>A0A0R1VIA3</accession>
<dbReference type="InterPro" id="IPR029058">
    <property type="entry name" value="AB_hydrolase_fold"/>
</dbReference>
<evidence type="ECO:0000313" key="4">
    <source>
        <dbReference type="Proteomes" id="UP000051451"/>
    </source>
</evidence>